<keyword evidence="1" id="KW-1133">Transmembrane helix</keyword>
<evidence type="ECO:0000313" key="2">
    <source>
        <dbReference type="EMBL" id="APC38860.1"/>
    </source>
</evidence>
<dbReference type="AlphaFoldDB" id="A0A1J0GBX3"/>
<dbReference type="EMBL" id="CP015756">
    <property type="protein sequence ID" value="APC38860.1"/>
    <property type="molecule type" value="Genomic_DNA"/>
</dbReference>
<dbReference type="STRING" id="1552.A7L45_01640"/>
<dbReference type="NCBIfam" id="TIGR01909">
    <property type="entry name" value="C_GCAxxG_C_C"/>
    <property type="match status" value="1"/>
</dbReference>
<dbReference type="Proteomes" id="UP000182569">
    <property type="component" value="Chromosome"/>
</dbReference>
<dbReference type="RefSeq" id="WP_071611157.1">
    <property type="nucleotide sequence ID" value="NZ_CP015756.1"/>
</dbReference>
<evidence type="ECO:0000313" key="3">
    <source>
        <dbReference type="Proteomes" id="UP000182569"/>
    </source>
</evidence>
<protein>
    <recommendedName>
        <fullName evidence="4">C_GCAxxG_C_C family protein</fullName>
    </recommendedName>
</protein>
<name>A0A1J0GBX3_9CLOT</name>
<feature type="transmembrane region" description="Helical" evidence="1">
    <location>
        <begin position="49"/>
        <end position="69"/>
    </location>
</feature>
<evidence type="ECO:0008006" key="4">
    <source>
        <dbReference type="Google" id="ProtNLM"/>
    </source>
</evidence>
<keyword evidence="3" id="KW-1185">Reference proteome</keyword>
<reference evidence="3" key="1">
    <citation type="journal article" date="2016" name="Front. Microbiol.">
        <title>Complete Genome Sequence of Clostridium estertheticum DSM 8809, a Microbe Identified in Spoiled Vacuum Packed Beef.</title>
        <authorList>
            <person name="Yu Z."/>
            <person name="Gunn L."/>
            <person name="Brennan E."/>
            <person name="Reid R."/>
            <person name="Wall P.G."/>
            <person name="Gaora O.P."/>
            <person name="Hurley D."/>
            <person name="Bolton D."/>
            <person name="Fanning S."/>
        </authorList>
    </citation>
    <scope>NUCLEOTIDE SEQUENCE [LARGE SCALE GENOMIC DNA]</scope>
    <source>
        <strain evidence="3">DSM 8809</strain>
    </source>
</reference>
<keyword evidence="1" id="KW-0812">Transmembrane</keyword>
<evidence type="ECO:0000256" key="1">
    <source>
        <dbReference type="SAM" id="Phobius"/>
    </source>
</evidence>
<dbReference type="KEGG" id="ceu:A7L45_01640"/>
<gene>
    <name evidence="2" type="ORF">A7L45_01640</name>
</gene>
<accession>A0A1J0GBX3</accession>
<dbReference type="OrthoDB" id="45689at2"/>
<proteinExistence type="predicted"/>
<dbReference type="Pfam" id="PF09719">
    <property type="entry name" value="C_GCAxxG_C_C"/>
    <property type="match status" value="1"/>
</dbReference>
<organism evidence="2 3">
    <name type="scientific">Clostridium estertheticum subsp. estertheticum</name>
    <dbReference type="NCBI Taxonomy" id="1552"/>
    <lineage>
        <taxon>Bacteria</taxon>
        <taxon>Bacillati</taxon>
        <taxon>Bacillota</taxon>
        <taxon>Clostridia</taxon>
        <taxon>Eubacteriales</taxon>
        <taxon>Clostridiaceae</taxon>
        <taxon>Clostridium</taxon>
    </lineage>
</organism>
<dbReference type="InterPro" id="IPR010181">
    <property type="entry name" value="CGCAxxGCC_motif"/>
</dbReference>
<sequence length="139" mass="15557">MLINKINKYHTKEYNLNCAEVMIYSASEEYNLNLNSETFKTMSSFGGGMGIESVCGAITGSLAVIGILFTKVKAHEGDRVKKLCQEFFKKFEAKLTSNNCTTLKAKYRKEDVGCIVMIETAAQILDEIVIRELQLNNKA</sequence>
<keyword evidence="1" id="KW-0472">Membrane</keyword>